<dbReference type="EC" id="2.7.13.3" evidence="2"/>
<evidence type="ECO:0000256" key="6">
    <source>
        <dbReference type="ARBA" id="ARBA00022840"/>
    </source>
</evidence>
<sequence>MAYKYKITALMILISVLAGYLSISILKFPIIGADVTTNSQGQYIVKDTPEGYWCYGKLMVGDIIVEIDGKPAADFYSVKLYDVIEGASSILLSRPGNGSELLDIYLEVDKGLKSDELVLQLVLPLTAVLILSILSLIVYRHKKGDKAAIQLILFFMSIGIAYLSSFSSGRADPVGRLALTVSFVLVPVFFILFMNRYLDRYHEKFVNRRWLNILFGIILVSISLELSNLILHNIPRGIISILKLVYFSAINILIIYKLIEKFTKHRYGPLRSLFKLTLVGHVTGFFPFIFMYAVPELFGQYIIPSHIAAIFLLTIPIVYLYMFTTKQLFDIDFLISRFQYYASLSFLPTLLLSVMAAIILSQNNYSWVNWVQLFLASYLLLILFLFVKEYADRRLRGRINKDLHNYQGSLNRFSTQISRVMNRSDLERVLEQEICQVLPVRDVSFFDIQMDQLKHVSLEKSLMDLRDSIIASFHKTSQQLSIGKIVPVDRGICIVIGIKGSVLHILWLDNKDNQTRYNTDERAWLKTLANYSAIVYENLYLIESLIEDLEEEFQRKKGSSTSPWVLRLIFRLSEKERRKLASDLHDSALQDQLLWYRQLESVMTDYEMSEDLQLKLWNIREGLLDVIHQIRETCNELRPPLLQEMGIVEALNTLFEQSQIRSNYVVDFQADNFKVKLNDEQMLAIFRIVQELLRNAGKHAQASNIFITLEEDEGICLSYKDDGVGLKLEDLKDSYHHMGLSGIKERVHSLEGSIRFKSEMGQGLEVKITLPLESPSIDMESEEDKDDSNITGG</sequence>
<evidence type="ECO:0000259" key="9">
    <source>
        <dbReference type="PROSITE" id="PS50109"/>
    </source>
</evidence>
<dbReference type="GO" id="GO:0005524">
    <property type="term" value="F:ATP binding"/>
    <property type="evidence" value="ECO:0007669"/>
    <property type="project" value="UniProtKB-KW"/>
</dbReference>
<dbReference type="InterPro" id="IPR029016">
    <property type="entry name" value="GAF-like_dom_sf"/>
</dbReference>
<dbReference type="Gene3D" id="3.30.565.10">
    <property type="entry name" value="Histidine kinase-like ATPase, C-terminal domain"/>
    <property type="match status" value="1"/>
</dbReference>
<evidence type="ECO:0000256" key="4">
    <source>
        <dbReference type="ARBA" id="ARBA00022741"/>
    </source>
</evidence>
<dbReference type="OrthoDB" id="9781904at2"/>
<feature type="transmembrane region" description="Helical" evidence="8">
    <location>
        <begin position="7"/>
        <end position="26"/>
    </location>
</feature>
<keyword evidence="4" id="KW-0547">Nucleotide-binding</keyword>
<dbReference type="InterPro" id="IPR036890">
    <property type="entry name" value="HATPase_C_sf"/>
</dbReference>
<feature type="transmembrane region" description="Helical" evidence="8">
    <location>
        <begin position="210"/>
        <end position="231"/>
    </location>
</feature>
<dbReference type="SUPFAM" id="SSF55874">
    <property type="entry name" value="ATPase domain of HSP90 chaperone/DNA topoisomerase II/histidine kinase"/>
    <property type="match status" value="1"/>
</dbReference>
<keyword evidence="8" id="KW-0812">Transmembrane</keyword>
<dbReference type="SMART" id="SM00387">
    <property type="entry name" value="HATPase_c"/>
    <property type="match status" value="1"/>
</dbReference>
<dbReference type="SUPFAM" id="SSF55781">
    <property type="entry name" value="GAF domain-like"/>
    <property type="match status" value="1"/>
</dbReference>
<dbReference type="InterPro" id="IPR011712">
    <property type="entry name" value="Sig_transdc_His_kin_sub3_dim/P"/>
</dbReference>
<dbReference type="InterPro" id="IPR050482">
    <property type="entry name" value="Sensor_HK_TwoCompSys"/>
</dbReference>
<dbReference type="Pfam" id="PF07730">
    <property type="entry name" value="HisKA_3"/>
    <property type="match status" value="1"/>
</dbReference>
<dbReference type="AlphaFoldDB" id="A0A0M1P094"/>
<dbReference type="InterPro" id="IPR003594">
    <property type="entry name" value="HATPase_dom"/>
</dbReference>
<evidence type="ECO:0000256" key="8">
    <source>
        <dbReference type="SAM" id="Phobius"/>
    </source>
</evidence>
<dbReference type="GO" id="GO:0000155">
    <property type="term" value="F:phosphorelay sensor kinase activity"/>
    <property type="evidence" value="ECO:0007669"/>
    <property type="project" value="InterPro"/>
</dbReference>
<feature type="transmembrane region" description="Helical" evidence="8">
    <location>
        <begin position="367"/>
        <end position="387"/>
    </location>
</feature>
<dbReference type="InterPro" id="IPR036034">
    <property type="entry name" value="PDZ_sf"/>
</dbReference>
<dbReference type="PATRIC" id="fig|1705565.3.peg.2060"/>
<feature type="transmembrane region" description="Helical" evidence="8">
    <location>
        <begin position="237"/>
        <end position="256"/>
    </location>
</feature>
<dbReference type="CDD" id="cd16917">
    <property type="entry name" value="HATPase_UhpB-NarQ-NarX-like"/>
    <property type="match status" value="1"/>
</dbReference>
<comment type="caution">
    <text evidence="10">The sequence shown here is derived from an EMBL/GenBank/DDBJ whole genome shotgun (WGS) entry which is preliminary data.</text>
</comment>
<keyword evidence="7" id="KW-0902">Two-component regulatory system</keyword>
<gene>
    <name evidence="10" type="ORF">AM231_01085</name>
</gene>
<dbReference type="SUPFAM" id="SSF50156">
    <property type="entry name" value="PDZ domain-like"/>
    <property type="match status" value="1"/>
</dbReference>
<comment type="catalytic activity">
    <reaction evidence="1">
        <text>ATP + protein L-histidine = ADP + protein N-phospho-L-histidine.</text>
        <dbReference type="EC" id="2.7.13.3"/>
    </reaction>
</comment>
<evidence type="ECO:0000256" key="2">
    <source>
        <dbReference type="ARBA" id="ARBA00012438"/>
    </source>
</evidence>
<evidence type="ECO:0000256" key="7">
    <source>
        <dbReference type="ARBA" id="ARBA00023012"/>
    </source>
</evidence>
<feature type="transmembrane region" description="Helical" evidence="8">
    <location>
        <begin position="276"/>
        <end position="295"/>
    </location>
</feature>
<name>A0A0M1P094_9BACL</name>
<dbReference type="EMBL" id="LIUT01000001">
    <property type="protein sequence ID" value="KOR87866.1"/>
    <property type="molecule type" value="Genomic_DNA"/>
</dbReference>
<feature type="transmembrane region" description="Helical" evidence="8">
    <location>
        <begin position="341"/>
        <end position="361"/>
    </location>
</feature>
<dbReference type="RefSeq" id="WP_054400927.1">
    <property type="nucleotide sequence ID" value="NZ_LIUT01000001.1"/>
</dbReference>
<dbReference type="PROSITE" id="PS50109">
    <property type="entry name" value="HIS_KIN"/>
    <property type="match status" value="1"/>
</dbReference>
<evidence type="ECO:0000313" key="10">
    <source>
        <dbReference type="EMBL" id="KOR87866.1"/>
    </source>
</evidence>
<proteinExistence type="predicted"/>
<dbReference type="PANTHER" id="PTHR24421:SF60">
    <property type="entry name" value="SENSOR HISTIDINE KINASE COMP"/>
    <property type="match status" value="1"/>
</dbReference>
<feature type="transmembrane region" description="Helical" evidence="8">
    <location>
        <begin position="301"/>
        <end position="321"/>
    </location>
</feature>
<evidence type="ECO:0000256" key="1">
    <source>
        <dbReference type="ARBA" id="ARBA00000085"/>
    </source>
</evidence>
<feature type="transmembrane region" description="Helical" evidence="8">
    <location>
        <begin position="151"/>
        <end position="171"/>
    </location>
</feature>
<keyword evidence="3" id="KW-0808">Transferase</keyword>
<dbReference type="Gene3D" id="3.30.450.40">
    <property type="match status" value="1"/>
</dbReference>
<keyword evidence="11" id="KW-1185">Reference proteome</keyword>
<keyword evidence="8" id="KW-1133">Transmembrane helix</keyword>
<keyword evidence="5" id="KW-0418">Kinase</keyword>
<keyword evidence="6" id="KW-0067">ATP-binding</keyword>
<dbReference type="InterPro" id="IPR005467">
    <property type="entry name" value="His_kinase_dom"/>
</dbReference>
<evidence type="ECO:0000256" key="5">
    <source>
        <dbReference type="ARBA" id="ARBA00022777"/>
    </source>
</evidence>
<organism evidence="10 11">
    <name type="scientific">Paenibacillus solani</name>
    <dbReference type="NCBI Taxonomy" id="1705565"/>
    <lineage>
        <taxon>Bacteria</taxon>
        <taxon>Bacillati</taxon>
        <taxon>Bacillota</taxon>
        <taxon>Bacilli</taxon>
        <taxon>Bacillales</taxon>
        <taxon>Paenibacillaceae</taxon>
        <taxon>Paenibacillus</taxon>
    </lineage>
</organism>
<evidence type="ECO:0000313" key="11">
    <source>
        <dbReference type="Proteomes" id="UP000036932"/>
    </source>
</evidence>
<feature type="transmembrane region" description="Helical" evidence="8">
    <location>
        <begin position="177"/>
        <end position="198"/>
    </location>
</feature>
<dbReference type="Proteomes" id="UP000036932">
    <property type="component" value="Unassembled WGS sequence"/>
</dbReference>
<dbReference type="GO" id="GO:0016020">
    <property type="term" value="C:membrane"/>
    <property type="evidence" value="ECO:0007669"/>
    <property type="project" value="InterPro"/>
</dbReference>
<reference evidence="11" key="1">
    <citation type="submission" date="2015-08" db="EMBL/GenBank/DDBJ databases">
        <title>Genome sequencing project for genomic taxonomy and phylogenomics of Bacillus-like bacteria.</title>
        <authorList>
            <person name="Liu B."/>
            <person name="Wang J."/>
            <person name="Zhu Y."/>
            <person name="Liu G."/>
            <person name="Chen Q."/>
            <person name="Chen Z."/>
            <person name="Lan J."/>
            <person name="Che J."/>
            <person name="Ge C."/>
            <person name="Shi H."/>
            <person name="Pan Z."/>
            <person name="Liu X."/>
        </authorList>
    </citation>
    <scope>NUCLEOTIDE SEQUENCE [LARGE SCALE GENOMIC DNA]</scope>
    <source>
        <strain evidence="11">FJAT-22460</strain>
    </source>
</reference>
<protein>
    <recommendedName>
        <fullName evidence="2">histidine kinase</fullName>
        <ecNumber evidence="2">2.7.13.3</ecNumber>
    </recommendedName>
</protein>
<keyword evidence="8" id="KW-0472">Membrane</keyword>
<accession>A0A0M1P094</accession>
<feature type="domain" description="Histidine kinase" evidence="9">
    <location>
        <begin position="685"/>
        <end position="774"/>
    </location>
</feature>
<evidence type="ECO:0000256" key="3">
    <source>
        <dbReference type="ARBA" id="ARBA00022679"/>
    </source>
</evidence>
<dbReference type="GO" id="GO:0046983">
    <property type="term" value="F:protein dimerization activity"/>
    <property type="evidence" value="ECO:0007669"/>
    <property type="project" value="InterPro"/>
</dbReference>
<dbReference type="PANTHER" id="PTHR24421">
    <property type="entry name" value="NITRATE/NITRITE SENSOR PROTEIN NARX-RELATED"/>
    <property type="match status" value="1"/>
</dbReference>
<feature type="transmembrane region" description="Helical" evidence="8">
    <location>
        <begin position="117"/>
        <end position="139"/>
    </location>
</feature>
<dbReference type="Pfam" id="PF02518">
    <property type="entry name" value="HATPase_c"/>
    <property type="match status" value="1"/>
</dbReference>